<reference evidence="6" key="2">
    <citation type="journal article" date="2017" name="Nat. Microbiol.">
        <title>Global analysis of biosynthetic gene clusters reveals vast potential of secondary metabolite production in Penicillium species.</title>
        <authorList>
            <person name="Nielsen J.C."/>
            <person name="Grijseels S."/>
            <person name="Prigent S."/>
            <person name="Ji B."/>
            <person name="Dainat J."/>
            <person name="Nielsen K.F."/>
            <person name="Frisvad J.C."/>
            <person name="Workman M."/>
            <person name="Nielsen J."/>
        </authorList>
    </citation>
    <scope>NUCLEOTIDE SEQUENCE [LARGE SCALE GENOMIC DNA]</scope>
    <source>
        <strain evidence="6">IBT 13039</strain>
    </source>
</reference>
<proteinExistence type="predicted"/>
<feature type="domain" description="Rhodopsin" evidence="3">
    <location>
        <begin position="31"/>
        <end position="282"/>
    </location>
</feature>
<evidence type="ECO:0000256" key="1">
    <source>
        <dbReference type="SAM" id="MobiDB-lite"/>
    </source>
</evidence>
<organism evidence="5 6">
    <name type="scientific">Penicillium nalgiovense</name>
    <dbReference type="NCBI Taxonomy" id="60175"/>
    <lineage>
        <taxon>Eukaryota</taxon>
        <taxon>Fungi</taxon>
        <taxon>Dikarya</taxon>
        <taxon>Ascomycota</taxon>
        <taxon>Pezizomycotina</taxon>
        <taxon>Eurotiomycetes</taxon>
        <taxon>Eurotiomycetidae</taxon>
        <taxon>Eurotiales</taxon>
        <taxon>Aspergillaceae</taxon>
        <taxon>Penicillium</taxon>
    </lineage>
</organism>
<evidence type="ECO:0000313" key="4">
    <source>
        <dbReference type="EMBL" id="CAG7960915.1"/>
    </source>
</evidence>
<feature type="transmembrane region" description="Helical" evidence="2">
    <location>
        <begin position="124"/>
        <end position="146"/>
    </location>
</feature>
<evidence type="ECO:0000313" key="5">
    <source>
        <dbReference type="EMBL" id="OQE94252.1"/>
    </source>
</evidence>
<dbReference type="EMBL" id="MOOB01000004">
    <property type="protein sequence ID" value="OQE94252.1"/>
    <property type="molecule type" value="Genomic_DNA"/>
</dbReference>
<feature type="transmembrane region" description="Helical" evidence="2">
    <location>
        <begin position="166"/>
        <end position="190"/>
    </location>
</feature>
<protein>
    <recommendedName>
        <fullName evidence="3">Rhodopsin domain-containing protein</fullName>
    </recommendedName>
</protein>
<dbReference type="EMBL" id="CAJVNV010000021">
    <property type="protein sequence ID" value="CAG7960915.1"/>
    <property type="molecule type" value="Genomic_DNA"/>
</dbReference>
<name>A0A1V6Z491_PENNA</name>
<dbReference type="Proteomes" id="UP000191691">
    <property type="component" value="Unassembled WGS sequence"/>
</dbReference>
<dbReference type="PANTHER" id="PTHR38794:SF1">
    <property type="entry name" value="INTEGRAL MEMBRANE PROTEIN"/>
    <property type="match status" value="1"/>
</dbReference>
<keyword evidence="2" id="KW-1133">Transmembrane helix</keyword>
<dbReference type="Pfam" id="PF20684">
    <property type="entry name" value="Fung_rhodopsin"/>
    <property type="match status" value="1"/>
</dbReference>
<comment type="caution">
    <text evidence="5">The sequence shown here is derived from an EMBL/GenBank/DDBJ whole genome shotgun (WGS) entry which is preliminary data.</text>
</comment>
<dbReference type="Proteomes" id="UP001153461">
    <property type="component" value="Unassembled WGS sequence"/>
</dbReference>
<keyword evidence="2" id="KW-0812">Transmembrane</keyword>
<dbReference type="InterPro" id="IPR049326">
    <property type="entry name" value="Rhodopsin_dom_fungi"/>
</dbReference>
<sequence>MLPELKNTWTPAVNVLTWFMLVTAILSVLTRLGTKYFIFRKWTFDDGLITTSIVFCIAQSIAVSKATENGLGQHRDMLSDAKIDSVMKAEYAATILFIASICFSKLSLLVFIRNLTPASSDRRFALVLGISIALWTIASIFTAAFQCHVPQTWNYLRGTCFDRGAWWNYLGVTNILSEGGIIGQALLVIVRIQTDFSRKASLSSVFLVRVMYVSKPVSVLRKSANEGGTGSVIIAIIFQLAYASQTSSGDFTFDAWSVAIATQVAQAMSIVTACSPQFKPFLDSLQSTGMGLGMTSSNNNGSKHKTYGMSTFKTSRRTADTRSETHELVSVPHEETHRTMVTSAPDEDAESQSSQSNIIVETTWTVTGGTNR</sequence>
<evidence type="ECO:0000256" key="2">
    <source>
        <dbReference type="SAM" id="Phobius"/>
    </source>
</evidence>
<gene>
    <name evidence="5" type="ORF">PENNAL_c0004G04858</name>
    <name evidence="4" type="ORF">PNAL_LOCUS763</name>
</gene>
<feature type="region of interest" description="Disordered" evidence="1">
    <location>
        <begin position="334"/>
        <end position="355"/>
    </location>
</feature>
<evidence type="ECO:0000313" key="6">
    <source>
        <dbReference type="Proteomes" id="UP000191691"/>
    </source>
</evidence>
<keyword evidence="6" id="KW-1185">Reference proteome</keyword>
<evidence type="ECO:0000259" key="3">
    <source>
        <dbReference type="Pfam" id="PF20684"/>
    </source>
</evidence>
<reference evidence="5" key="1">
    <citation type="submission" date="2016-10" db="EMBL/GenBank/DDBJ databases">
        <title>Uncovering the secondary metabolism of Penicillium species provides insights into the evolution of 6-MSA pathways.</title>
        <authorList>
            <person name="Nielsen J.C."/>
            <person name="Nielsen J."/>
        </authorList>
    </citation>
    <scope>NUCLEOTIDE SEQUENCE [LARGE SCALE GENOMIC DNA]</scope>
    <source>
        <strain evidence="5">IBT 13039</strain>
    </source>
</reference>
<dbReference type="AlphaFoldDB" id="A0A1V6Z491"/>
<reference evidence="4" key="3">
    <citation type="submission" date="2021-07" db="EMBL/GenBank/DDBJ databases">
        <authorList>
            <person name="Branca A.L. A."/>
        </authorList>
    </citation>
    <scope>NUCLEOTIDE SEQUENCE</scope>
</reference>
<dbReference type="PANTHER" id="PTHR38794">
    <property type="entry name" value="INTEGRAL MEMBRANE PROTEIN"/>
    <property type="match status" value="1"/>
</dbReference>
<feature type="transmembrane region" description="Helical" evidence="2">
    <location>
        <begin position="12"/>
        <end position="30"/>
    </location>
</feature>
<feature type="transmembrane region" description="Helical" evidence="2">
    <location>
        <begin position="91"/>
        <end position="112"/>
    </location>
</feature>
<dbReference type="OrthoDB" id="1158011at2759"/>
<dbReference type="OMA" id="QMAVPRK"/>
<keyword evidence="2" id="KW-0472">Membrane</keyword>
<accession>A0A1V6Z491</accession>